<proteinExistence type="predicted"/>
<reference evidence="1 2" key="1">
    <citation type="submission" date="2024-03" db="EMBL/GenBank/DDBJ databases">
        <title>Sequence of Lycoming College Course Isolates.</title>
        <authorList>
            <person name="Plotts O."/>
            <person name="Newman J."/>
        </authorList>
    </citation>
    <scope>NUCLEOTIDE SEQUENCE [LARGE SCALE GENOMIC DNA]</scope>
    <source>
        <strain evidence="1 2">CJB-3</strain>
    </source>
</reference>
<evidence type="ECO:0000313" key="2">
    <source>
        <dbReference type="Proteomes" id="UP001378956"/>
    </source>
</evidence>
<dbReference type="InterPro" id="IPR012341">
    <property type="entry name" value="6hp_glycosidase-like_sf"/>
</dbReference>
<sequence>MKYFPIKSLLFFLFLLYSVTDVNGQNLRWHLVKNGGIEWAVKKGAAHTDQIEMSGKQISAIITYGVNDKGNFILKRKLVFPMLRIIPNDTRGSLIRDFDQVIPPASINGKAIEEQPDVISFNGSIKVKSAIGTVNISHGLFPSVDKPAFIEQLTFKNKGTKPVEITIPELDRTDSTKKNEGVYGTYLLNTKIYGSGKFTLNPGEEQAYAIVYSARKTTDQAYEFSSEYELVKRKNFIAEITKELVLKTPDDTLNQMFSFAKIRASESIFDTKGGLMHSPGGGSYYAGIWANDQAEYMNPLFPFLGNAAGNESGMNSFRMFAKYMNDAYKPIPSSIIAEGAGMWNGAGDRGDMAMIAYGASRFALAYADTAEARKLWPLIEWCLEFSRRKKSADGVIASDSDELEGRFPAGKINLSTNTLAYGALTSASDLAATLGDKTVSEKLAKEAAELRTAIEKYFGAKVQGYNTYRYFDGNDKLRSWIGMPLVMGIYDRKAETAKALLSNHLWTKDGMLTESGSKTFWDRSLLYAVRGLFNAGITDTTLKYLKYYTSERLLGEHVPYAVEAWPEGDQRHLAAESGLYCRAITEGLFGMQPKSFRSFLLQPYLPTGWKEMSLNHIKAFNKDFNITVVRAGQKLKIIIEQAGSKNQEINWDGRKAVEINLY</sequence>
<name>A0ABU8NKA6_9SPHI</name>
<dbReference type="Gene3D" id="1.50.10.10">
    <property type="match status" value="1"/>
</dbReference>
<evidence type="ECO:0000313" key="1">
    <source>
        <dbReference type="EMBL" id="MEJ2901900.1"/>
    </source>
</evidence>
<keyword evidence="2" id="KW-1185">Reference proteome</keyword>
<gene>
    <name evidence="1" type="ORF">WAE58_05675</name>
</gene>
<protein>
    <recommendedName>
        <fullName evidence="3">Alpha-L-rhamnosidase six-hairpin glycosidase domain-containing protein</fullName>
    </recommendedName>
</protein>
<dbReference type="SUPFAM" id="SSF48208">
    <property type="entry name" value="Six-hairpin glycosidases"/>
    <property type="match status" value="1"/>
</dbReference>
<accession>A0ABU8NKA6</accession>
<dbReference type="RefSeq" id="WP_337715724.1">
    <property type="nucleotide sequence ID" value="NZ_JBBEUB010000001.1"/>
</dbReference>
<organism evidence="1 2">
    <name type="scientific">Pedobacter panaciterrae</name>
    <dbReference type="NCBI Taxonomy" id="363849"/>
    <lineage>
        <taxon>Bacteria</taxon>
        <taxon>Pseudomonadati</taxon>
        <taxon>Bacteroidota</taxon>
        <taxon>Sphingobacteriia</taxon>
        <taxon>Sphingobacteriales</taxon>
        <taxon>Sphingobacteriaceae</taxon>
        <taxon>Pedobacter</taxon>
    </lineage>
</organism>
<dbReference type="EMBL" id="JBBEUB010000001">
    <property type="protein sequence ID" value="MEJ2901900.1"/>
    <property type="molecule type" value="Genomic_DNA"/>
</dbReference>
<comment type="caution">
    <text evidence="1">The sequence shown here is derived from an EMBL/GenBank/DDBJ whole genome shotgun (WGS) entry which is preliminary data.</text>
</comment>
<dbReference type="InterPro" id="IPR008928">
    <property type="entry name" value="6-hairpin_glycosidase_sf"/>
</dbReference>
<evidence type="ECO:0008006" key="3">
    <source>
        <dbReference type="Google" id="ProtNLM"/>
    </source>
</evidence>
<dbReference type="Proteomes" id="UP001378956">
    <property type="component" value="Unassembled WGS sequence"/>
</dbReference>